<feature type="compositionally biased region" description="Basic and acidic residues" evidence="1">
    <location>
        <begin position="99"/>
        <end position="121"/>
    </location>
</feature>
<dbReference type="Proteomes" id="UP000467700">
    <property type="component" value="Unassembled WGS sequence"/>
</dbReference>
<feature type="region of interest" description="Disordered" evidence="1">
    <location>
        <begin position="99"/>
        <end position="139"/>
    </location>
</feature>
<feature type="compositionally biased region" description="Polar residues" evidence="1">
    <location>
        <begin position="32"/>
        <end position="49"/>
    </location>
</feature>
<proteinExistence type="predicted"/>
<evidence type="ECO:0000313" key="2">
    <source>
        <dbReference type="EMBL" id="CAA7262447.1"/>
    </source>
</evidence>
<name>A0A8S0XQ12_CYCAE</name>
<dbReference type="AlphaFoldDB" id="A0A8S0XQ12"/>
<protein>
    <submittedName>
        <fullName evidence="2">Uncharacterized protein</fullName>
    </submittedName>
</protein>
<comment type="caution">
    <text evidence="2">The sequence shown here is derived from an EMBL/GenBank/DDBJ whole genome shotgun (WGS) entry which is preliminary data.</text>
</comment>
<evidence type="ECO:0000313" key="3">
    <source>
        <dbReference type="Proteomes" id="UP000467700"/>
    </source>
</evidence>
<keyword evidence="3" id="KW-1185">Reference proteome</keyword>
<organism evidence="2 3">
    <name type="scientific">Cyclocybe aegerita</name>
    <name type="common">Black poplar mushroom</name>
    <name type="synonym">Agrocybe aegerita</name>
    <dbReference type="NCBI Taxonomy" id="1973307"/>
    <lineage>
        <taxon>Eukaryota</taxon>
        <taxon>Fungi</taxon>
        <taxon>Dikarya</taxon>
        <taxon>Basidiomycota</taxon>
        <taxon>Agaricomycotina</taxon>
        <taxon>Agaricomycetes</taxon>
        <taxon>Agaricomycetidae</taxon>
        <taxon>Agaricales</taxon>
        <taxon>Agaricineae</taxon>
        <taxon>Bolbitiaceae</taxon>
        <taxon>Cyclocybe</taxon>
    </lineage>
</organism>
<sequence length="139" mass="14906">MSYTGSANDDPNGPSSAPLPPAHDRAEPEPEPTSTRALFHSTTGSSVTHTPVLMVAPDGQLPVNIYSHATKEHQTAHSFIASGTASSLVQYRDLIEALGRESLKADTVDPPRAESEKKPSKESAQQDEGISEARKRMFP</sequence>
<feature type="region of interest" description="Disordered" evidence="1">
    <location>
        <begin position="1"/>
        <end position="49"/>
    </location>
</feature>
<evidence type="ECO:0000256" key="1">
    <source>
        <dbReference type="SAM" id="MobiDB-lite"/>
    </source>
</evidence>
<reference evidence="2 3" key="1">
    <citation type="submission" date="2020-01" db="EMBL/GenBank/DDBJ databases">
        <authorList>
            <person name="Gupta K D."/>
        </authorList>
    </citation>
    <scope>NUCLEOTIDE SEQUENCE [LARGE SCALE GENOMIC DNA]</scope>
</reference>
<feature type="compositionally biased region" description="Polar residues" evidence="1">
    <location>
        <begin position="1"/>
        <end position="15"/>
    </location>
</feature>
<dbReference type="EMBL" id="CACVBS010000036">
    <property type="protein sequence ID" value="CAA7262447.1"/>
    <property type="molecule type" value="Genomic_DNA"/>
</dbReference>
<accession>A0A8S0XQ12</accession>
<gene>
    <name evidence="2" type="ORF">AAE3_LOCUS4868</name>
</gene>